<evidence type="ECO:0000256" key="1">
    <source>
        <dbReference type="ARBA" id="ARBA00022737"/>
    </source>
</evidence>
<dbReference type="Proteomes" id="UP000596742">
    <property type="component" value="Unassembled WGS sequence"/>
</dbReference>
<reference evidence="3" key="1">
    <citation type="submission" date="2018-11" db="EMBL/GenBank/DDBJ databases">
        <authorList>
            <person name="Alioto T."/>
            <person name="Alioto T."/>
        </authorList>
    </citation>
    <scope>NUCLEOTIDE SEQUENCE</scope>
</reference>
<sequence length="611" mass="70968">MFEQTPLMQHLIIDDEIFVNAMDSLDPEMVRIKRVIIRESEQQPTWGESLPKCFIPLELEFASLIKHNIHVITIEHLRKINCLQPIRPLSETELKVFLTFQHSIGKVLYFGETKMDKHVILSPTYLIDAFNSIITDRRLDKGDTEREEMWDAMGKSGVLSKKVIQTIWSRKKYWKFCKDKDYLLDVMTHLDILVVPKRYDTDHNRMPTDFYYVPSMLRASDDTGYLKSPSFTQRSIAIAFQSTSFMIPPALFFRFISYCISVWAVKTYGEANRDMLFHRSGVFTIDPSLDMYILCEDDKITARLVHARRNELIPRDMASSINECLTSALEKISQMYVRTSSNWTQTSDTSFITRICCSSPDNPCVLPVNGLVNTDELWICPTHGIQHSMHTIESWFPRKDEGTCEPGCPVTNEDFLTLTPSDLHLRRLSLLFSNTDVRRIALHLGLSSKELIESILETDPRKWNFEALRNCRDSLLMTFKRIKQAVEAIDQGNIHMLCKIFKGNAIEFEINSDKWDMVPRDEHIDRLAPLVGNNSLQFLIELGMEFQTWEQITQRQNERDLVRLNTAILEEWRFKFCRMHSLKPTLRTIVQALSNVGKSVEIVVQTLSDLF</sequence>
<evidence type="ECO:0000313" key="4">
    <source>
        <dbReference type="Proteomes" id="UP000596742"/>
    </source>
</evidence>
<dbReference type="AlphaFoldDB" id="A0A8B6BH95"/>
<keyword evidence="4" id="KW-1185">Reference proteome</keyword>
<comment type="caution">
    <text evidence="3">The sequence shown here is derived from an EMBL/GenBank/DDBJ whole genome shotgun (WGS) entry which is preliminary data.</text>
</comment>
<dbReference type="Pfam" id="PF16095">
    <property type="entry name" value="COR-A"/>
    <property type="match status" value="1"/>
</dbReference>
<dbReference type="EMBL" id="UYJE01000119">
    <property type="protein sequence ID" value="VDH90290.1"/>
    <property type="molecule type" value="Genomic_DNA"/>
</dbReference>
<accession>A0A8B6BH95</accession>
<evidence type="ECO:0000259" key="2">
    <source>
        <dbReference type="Pfam" id="PF16095"/>
    </source>
</evidence>
<dbReference type="InterPro" id="IPR032171">
    <property type="entry name" value="COR-A"/>
</dbReference>
<gene>
    <name evidence="3" type="ORF">MGAL_10B029308</name>
</gene>
<evidence type="ECO:0000313" key="3">
    <source>
        <dbReference type="EMBL" id="VDH90290.1"/>
    </source>
</evidence>
<feature type="domain" description="COR" evidence="2">
    <location>
        <begin position="58"/>
        <end position="193"/>
    </location>
</feature>
<dbReference type="Gene3D" id="1.10.533.10">
    <property type="entry name" value="Death Domain, Fas"/>
    <property type="match status" value="1"/>
</dbReference>
<organism evidence="3 4">
    <name type="scientific">Mytilus galloprovincialis</name>
    <name type="common">Mediterranean mussel</name>
    <dbReference type="NCBI Taxonomy" id="29158"/>
    <lineage>
        <taxon>Eukaryota</taxon>
        <taxon>Metazoa</taxon>
        <taxon>Spiralia</taxon>
        <taxon>Lophotrochozoa</taxon>
        <taxon>Mollusca</taxon>
        <taxon>Bivalvia</taxon>
        <taxon>Autobranchia</taxon>
        <taxon>Pteriomorphia</taxon>
        <taxon>Mytilida</taxon>
        <taxon>Mytiloidea</taxon>
        <taxon>Mytilidae</taxon>
        <taxon>Mytilinae</taxon>
        <taxon>Mytilus</taxon>
    </lineage>
</organism>
<dbReference type="InterPro" id="IPR011029">
    <property type="entry name" value="DEATH-like_dom_sf"/>
</dbReference>
<keyword evidence="1" id="KW-0677">Repeat</keyword>
<proteinExistence type="predicted"/>
<dbReference type="OrthoDB" id="6088889at2759"/>
<protein>
    <recommendedName>
        <fullName evidence="2">COR domain-containing protein</fullName>
    </recommendedName>
</protein>
<name>A0A8B6BH95_MYTGA</name>